<organism evidence="2 3">
    <name type="scientific">Haloactinopolyspora alba</name>
    <dbReference type="NCBI Taxonomy" id="648780"/>
    <lineage>
        <taxon>Bacteria</taxon>
        <taxon>Bacillati</taxon>
        <taxon>Actinomycetota</taxon>
        <taxon>Actinomycetes</taxon>
        <taxon>Jiangellales</taxon>
        <taxon>Jiangellaceae</taxon>
        <taxon>Haloactinopolyspora</taxon>
    </lineage>
</organism>
<evidence type="ECO:0000313" key="3">
    <source>
        <dbReference type="Proteomes" id="UP000243528"/>
    </source>
</evidence>
<keyword evidence="3" id="KW-1185">Reference proteome</keyword>
<dbReference type="Pfam" id="PF13510">
    <property type="entry name" value="Fer2_4"/>
    <property type="match status" value="1"/>
</dbReference>
<reference evidence="2 3" key="1">
    <citation type="submission" date="2018-03" db="EMBL/GenBank/DDBJ databases">
        <title>Genomic Encyclopedia of Archaeal and Bacterial Type Strains, Phase II (KMG-II): from individual species to whole genera.</title>
        <authorList>
            <person name="Goeker M."/>
        </authorList>
    </citation>
    <scope>NUCLEOTIDE SEQUENCE [LARGE SCALE GENOMIC DNA]</scope>
    <source>
        <strain evidence="2 3">DSM 45211</strain>
    </source>
</reference>
<dbReference type="InterPro" id="IPR042204">
    <property type="entry name" value="2Fe-2S-bd_N"/>
</dbReference>
<dbReference type="GO" id="GO:0051536">
    <property type="term" value="F:iron-sulfur cluster binding"/>
    <property type="evidence" value="ECO:0007669"/>
    <property type="project" value="InterPro"/>
</dbReference>
<gene>
    <name evidence="2" type="ORF">CLV30_12528</name>
</gene>
<dbReference type="AlphaFoldDB" id="A0A2P8DHG1"/>
<protein>
    <submittedName>
        <fullName evidence="2">2Fe-2S iron-sulfur cluster protein</fullName>
    </submittedName>
</protein>
<dbReference type="RefSeq" id="WP_106539583.1">
    <property type="nucleotide sequence ID" value="NZ_PYGE01000025.1"/>
</dbReference>
<dbReference type="SUPFAM" id="SSF54292">
    <property type="entry name" value="2Fe-2S ferredoxin-like"/>
    <property type="match status" value="1"/>
</dbReference>
<evidence type="ECO:0000256" key="1">
    <source>
        <dbReference type="ARBA" id="ARBA00023002"/>
    </source>
</evidence>
<accession>A0A2P8DHG1</accession>
<keyword evidence="1" id="KW-0560">Oxidoreductase</keyword>
<dbReference type="OrthoDB" id="573392at2"/>
<dbReference type="EMBL" id="PYGE01000025">
    <property type="protein sequence ID" value="PSK96648.1"/>
    <property type="molecule type" value="Genomic_DNA"/>
</dbReference>
<dbReference type="Gene3D" id="3.10.20.440">
    <property type="entry name" value="2Fe-2S iron-sulphur cluster binding domain, sarcosine oxidase, alpha subunit, N-terminal domain"/>
    <property type="match status" value="1"/>
</dbReference>
<evidence type="ECO:0000313" key="2">
    <source>
        <dbReference type="EMBL" id="PSK96648.1"/>
    </source>
</evidence>
<name>A0A2P8DHG1_9ACTN</name>
<dbReference type="GO" id="GO:0016491">
    <property type="term" value="F:oxidoreductase activity"/>
    <property type="evidence" value="ECO:0007669"/>
    <property type="project" value="UniProtKB-KW"/>
</dbReference>
<proteinExistence type="predicted"/>
<dbReference type="Proteomes" id="UP000243528">
    <property type="component" value="Unassembled WGS sequence"/>
</dbReference>
<dbReference type="InterPro" id="IPR036010">
    <property type="entry name" value="2Fe-2S_ferredoxin-like_sf"/>
</dbReference>
<sequence>MSDTFDFDGRAVPFEPGQTVGAALIADGVRSWRTTRGRARPRGIFCGIGVCFDCLVTVDGAPNRRACLVPATTDLPVRSQEGTGHDDLDV</sequence>
<comment type="caution">
    <text evidence="2">The sequence shown here is derived from an EMBL/GenBank/DDBJ whole genome shotgun (WGS) entry which is preliminary data.</text>
</comment>